<dbReference type="NCBIfam" id="TIGR00119">
    <property type="entry name" value="acolac_sm"/>
    <property type="match status" value="1"/>
</dbReference>
<dbReference type="InterPro" id="IPR027271">
    <property type="entry name" value="Acetolactate_synth/TF_NikR_C"/>
</dbReference>
<dbReference type="SUPFAM" id="SSF55021">
    <property type="entry name" value="ACT-like"/>
    <property type="match status" value="2"/>
</dbReference>
<comment type="function">
    <text evidence="8">Catalyzes the conversion of 2 pyruvate molecules into acetolactate in the first common step of the biosynthetic pathway of the branched-amino acids such as leucine, isoleucine, and valine.</text>
</comment>
<comment type="similarity">
    <text evidence="3 8">Belongs to the acetolactate synthase small subunit family.</text>
</comment>
<dbReference type="GO" id="GO:0009097">
    <property type="term" value="P:isoleucine biosynthetic process"/>
    <property type="evidence" value="ECO:0007669"/>
    <property type="project" value="UniProtKB-UniRule"/>
</dbReference>
<evidence type="ECO:0000313" key="10">
    <source>
        <dbReference type="EMBL" id="MBK9796426.1"/>
    </source>
</evidence>
<organism evidence="10 11">
    <name type="scientific">Candidatus Geothrix skivensis</name>
    <dbReference type="NCBI Taxonomy" id="2954439"/>
    <lineage>
        <taxon>Bacteria</taxon>
        <taxon>Pseudomonadati</taxon>
        <taxon>Acidobacteriota</taxon>
        <taxon>Holophagae</taxon>
        <taxon>Holophagales</taxon>
        <taxon>Holophagaceae</taxon>
        <taxon>Geothrix</taxon>
    </lineage>
</organism>
<gene>
    <name evidence="10" type="primary">ilvN</name>
    <name evidence="10" type="ORF">IPP58_07990</name>
</gene>
<dbReference type="Gene3D" id="3.30.70.1150">
    <property type="entry name" value="ACT-like. Chain A, domain 2"/>
    <property type="match status" value="1"/>
</dbReference>
<dbReference type="GO" id="GO:0003984">
    <property type="term" value="F:acetolactate synthase activity"/>
    <property type="evidence" value="ECO:0007669"/>
    <property type="project" value="UniProtKB-UniRule"/>
</dbReference>
<evidence type="ECO:0000256" key="5">
    <source>
        <dbReference type="ARBA" id="ARBA00022605"/>
    </source>
</evidence>
<protein>
    <recommendedName>
        <fullName evidence="8">Acetolactate synthase small subunit</fullName>
        <shortName evidence="8">AHAS</shortName>
        <shortName evidence="8">ALS</shortName>
        <ecNumber evidence="8">2.2.1.6</ecNumber>
    </recommendedName>
    <alternativeName>
        <fullName evidence="8">Acetohydroxy-acid synthase small subunit</fullName>
    </alternativeName>
</protein>
<evidence type="ECO:0000259" key="9">
    <source>
        <dbReference type="PROSITE" id="PS51671"/>
    </source>
</evidence>
<dbReference type="PROSITE" id="PS51671">
    <property type="entry name" value="ACT"/>
    <property type="match status" value="1"/>
</dbReference>
<name>A0A9D7XGM9_9BACT</name>
<dbReference type="InterPro" id="IPR054480">
    <property type="entry name" value="AHAS_small-like_ACT"/>
</dbReference>
<dbReference type="FunFam" id="3.30.70.1150:FF:000001">
    <property type="entry name" value="Acetolactate synthase small subunit"/>
    <property type="match status" value="1"/>
</dbReference>
<keyword evidence="8 10" id="KW-0808">Transferase</keyword>
<dbReference type="PANTHER" id="PTHR30239:SF0">
    <property type="entry name" value="ACETOLACTATE SYNTHASE SMALL SUBUNIT 1, CHLOROPLASTIC"/>
    <property type="match status" value="1"/>
</dbReference>
<evidence type="ECO:0000313" key="11">
    <source>
        <dbReference type="Proteomes" id="UP000886657"/>
    </source>
</evidence>
<evidence type="ECO:0000256" key="7">
    <source>
        <dbReference type="ARBA" id="ARBA00048670"/>
    </source>
</evidence>
<proteinExistence type="inferred from homology"/>
<reference evidence="10" key="1">
    <citation type="submission" date="2020-10" db="EMBL/GenBank/DDBJ databases">
        <title>Connecting structure to function with the recovery of over 1000 high-quality activated sludge metagenome-assembled genomes encoding full-length rRNA genes using long-read sequencing.</title>
        <authorList>
            <person name="Singleton C.M."/>
            <person name="Petriglieri F."/>
            <person name="Kristensen J.M."/>
            <person name="Kirkegaard R.H."/>
            <person name="Michaelsen T.Y."/>
            <person name="Andersen M.H."/>
            <person name="Karst S.M."/>
            <person name="Dueholm M.S."/>
            <person name="Nielsen P.H."/>
            <person name="Albertsen M."/>
        </authorList>
    </citation>
    <scope>NUCLEOTIDE SEQUENCE</scope>
    <source>
        <strain evidence="10">Skiv_18-Q3-R9-52_MAXAC.067</strain>
    </source>
</reference>
<keyword evidence="5 8" id="KW-0028">Amino-acid biosynthesis</keyword>
<keyword evidence="6 8" id="KW-0100">Branched-chain amino acid biosynthesis</keyword>
<dbReference type="Proteomes" id="UP000886657">
    <property type="component" value="Unassembled WGS sequence"/>
</dbReference>
<dbReference type="InterPro" id="IPR039557">
    <property type="entry name" value="AHAS_ACT"/>
</dbReference>
<evidence type="ECO:0000256" key="6">
    <source>
        <dbReference type="ARBA" id="ARBA00023304"/>
    </source>
</evidence>
<dbReference type="EC" id="2.2.1.6" evidence="8"/>
<evidence type="ECO:0000256" key="4">
    <source>
        <dbReference type="ARBA" id="ARBA00011744"/>
    </source>
</evidence>
<comment type="pathway">
    <text evidence="2 8">Amino-acid biosynthesis; L-valine biosynthesis; L-valine from pyruvate: step 1/4.</text>
</comment>
<evidence type="ECO:0000256" key="1">
    <source>
        <dbReference type="ARBA" id="ARBA00004974"/>
    </source>
</evidence>
<dbReference type="CDD" id="cd04878">
    <property type="entry name" value="ACT_AHAS"/>
    <property type="match status" value="1"/>
</dbReference>
<evidence type="ECO:0000256" key="2">
    <source>
        <dbReference type="ARBA" id="ARBA00005025"/>
    </source>
</evidence>
<dbReference type="GO" id="GO:0005829">
    <property type="term" value="C:cytosol"/>
    <property type="evidence" value="ECO:0007669"/>
    <property type="project" value="TreeGrafter"/>
</dbReference>
<evidence type="ECO:0000256" key="8">
    <source>
        <dbReference type="RuleBase" id="RU368092"/>
    </source>
</evidence>
<dbReference type="NCBIfam" id="NF008864">
    <property type="entry name" value="PRK11895.1"/>
    <property type="match status" value="1"/>
</dbReference>
<comment type="catalytic activity">
    <reaction evidence="7 8">
        <text>2 pyruvate + H(+) = (2S)-2-acetolactate + CO2</text>
        <dbReference type="Rhea" id="RHEA:25249"/>
        <dbReference type="ChEBI" id="CHEBI:15361"/>
        <dbReference type="ChEBI" id="CHEBI:15378"/>
        <dbReference type="ChEBI" id="CHEBI:16526"/>
        <dbReference type="ChEBI" id="CHEBI:58476"/>
        <dbReference type="EC" id="2.2.1.6"/>
    </reaction>
</comment>
<dbReference type="InterPro" id="IPR019455">
    <property type="entry name" value="Acetolactate_synth_ssu_C"/>
</dbReference>
<dbReference type="Pfam" id="PF10369">
    <property type="entry name" value="ALS_ss_C"/>
    <property type="match status" value="1"/>
</dbReference>
<accession>A0A9D7XGM9</accession>
<dbReference type="Pfam" id="PF22629">
    <property type="entry name" value="ACT_AHAS_ss"/>
    <property type="match status" value="1"/>
</dbReference>
<sequence length="179" mass="19390">MSHVLVVYTDDEPGVLTRVASLFRRRGFNIHSLTVGPTERPDVSRMTVVVDTDEATARRAVEHLRKLVNVLEVQQLGIGRSNVLRDLALIRVNAGPARRSEVLQLVEVFRANVVDIAEDSLVIECTGSLGKIEALVDTLRPFGIIELGRTGAVAMARGTRTPIKAAIAPLRTGTGSMSV</sequence>
<dbReference type="InterPro" id="IPR004789">
    <property type="entry name" value="Acetalactate_synth_ssu"/>
</dbReference>
<dbReference type="PANTHER" id="PTHR30239">
    <property type="entry name" value="ACETOLACTATE SYNTHASE SMALL SUBUNIT"/>
    <property type="match status" value="1"/>
</dbReference>
<dbReference type="InterPro" id="IPR002912">
    <property type="entry name" value="ACT_dom"/>
</dbReference>
<dbReference type="EMBL" id="JADKIO010000006">
    <property type="protein sequence ID" value="MBK9796426.1"/>
    <property type="molecule type" value="Genomic_DNA"/>
</dbReference>
<comment type="pathway">
    <text evidence="1 8">Amino-acid biosynthesis; L-isoleucine biosynthesis; L-isoleucine from 2-oxobutanoate: step 1/4.</text>
</comment>
<comment type="subunit">
    <text evidence="4 8">Dimer of large and small chains.</text>
</comment>
<evidence type="ECO:0000256" key="3">
    <source>
        <dbReference type="ARBA" id="ARBA00006341"/>
    </source>
</evidence>
<dbReference type="GO" id="GO:0009099">
    <property type="term" value="P:L-valine biosynthetic process"/>
    <property type="evidence" value="ECO:0007669"/>
    <property type="project" value="UniProtKB-UniRule"/>
</dbReference>
<dbReference type="GO" id="GO:1990610">
    <property type="term" value="F:acetolactate synthase regulator activity"/>
    <property type="evidence" value="ECO:0007669"/>
    <property type="project" value="UniProtKB-UniRule"/>
</dbReference>
<comment type="caution">
    <text evidence="10">The sequence shown here is derived from an EMBL/GenBank/DDBJ whole genome shotgun (WGS) entry which is preliminary data.</text>
</comment>
<feature type="domain" description="ACT" evidence="9">
    <location>
        <begin position="4"/>
        <end position="78"/>
    </location>
</feature>
<dbReference type="AlphaFoldDB" id="A0A9D7XGM9"/>
<dbReference type="Gene3D" id="3.30.70.260">
    <property type="match status" value="1"/>
</dbReference>
<dbReference type="InterPro" id="IPR045865">
    <property type="entry name" value="ACT-like_dom_sf"/>
</dbReference>